<keyword evidence="13" id="KW-1185">Reference proteome</keyword>
<organism evidence="12 13">
    <name type="scientific">Seminavis robusta</name>
    <dbReference type="NCBI Taxonomy" id="568900"/>
    <lineage>
        <taxon>Eukaryota</taxon>
        <taxon>Sar</taxon>
        <taxon>Stramenopiles</taxon>
        <taxon>Ochrophyta</taxon>
        <taxon>Bacillariophyta</taxon>
        <taxon>Bacillariophyceae</taxon>
        <taxon>Bacillariophycidae</taxon>
        <taxon>Naviculales</taxon>
        <taxon>Naviculaceae</taxon>
        <taxon>Seminavis</taxon>
    </lineage>
</organism>
<accession>A0A9N8DUK6</accession>
<evidence type="ECO:0000256" key="4">
    <source>
        <dbReference type="ARBA" id="ARBA00023040"/>
    </source>
</evidence>
<evidence type="ECO:0000256" key="7">
    <source>
        <dbReference type="ARBA" id="ARBA00023180"/>
    </source>
</evidence>
<dbReference type="InterPro" id="IPR002455">
    <property type="entry name" value="GPCR3_GABA-B"/>
</dbReference>
<dbReference type="GO" id="GO:0038039">
    <property type="term" value="C:G protein-coupled receptor heterodimeric complex"/>
    <property type="evidence" value="ECO:0007669"/>
    <property type="project" value="TreeGrafter"/>
</dbReference>
<feature type="domain" description="G-protein coupled receptors family 3 profile" evidence="11">
    <location>
        <begin position="844"/>
        <end position="1029"/>
    </location>
</feature>
<dbReference type="PANTHER" id="PTHR10519:SF20">
    <property type="entry name" value="G-PROTEIN COUPLED RECEPTOR 156-RELATED"/>
    <property type="match status" value="1"/>
</dbReference>
<dbReference type="GO" id="GO:0009166">
    <property type="term" value="P:nucleotide catabolic process"/>
    <property type="evidence" value="ECO:0007669"/>
    <property type="project" value="InterPro"/>
</dbReference>
<comment type="subcellular location">
    <subcellularLocation>
        <location evidence="1">Membrane</location>
        <topology evidence="1">Multi-pass membrane protein</topology>
    </subcellularLocation>
</comment>
<feature type="transmembrane region" description="Helical" evidence="10">
    <location>
        <begin position="841"/>
        <end position="864"/>
    </location>
</feature>
<keyword evidence="7" id="KW-0325">Glycoprotein</keyword>
<name>A0A9N8DUK6_9STRA</name>
<dbReference type="PRINTS" id="PR01176">
    <property type="entry name" value="GABABRECEPTR"/>
</dbReference>
<feature type="transmembrane region" description="Helical" evidence="10">
    <location>
        <begin position="890"/>
        <end position="911"/>
    </location>
</feature>
<dbReference type="GO" id="GO:0004965">
    <property type="term" value="F:G protein-coupled GABA receptor activity"/>
    <property type="evidence" value="ECO:0007669"/>
    <property type="project" value="InterPro"/>
</dbReference>
<dbReference type="EMBL" id="CAICTM010000361">
    <property type="protein sequence ID" value="CAB9508824.1"/>
    <property type="molecule type" value="Genomic_DNA"/>
</dbReference>
<dbReference type="SUPFAM" id="SSF55816">
    <property type="entry name" value="5'-nucleotidase (syn. UDP-sugar hydrolase), C-terminal domain"/>
    <property type="match status" value="1"/>
</dbReference>
<dbReference type="InterPro" id="IPR017978">
    <property type="entry name" value="GPCR_3_C"/>
</dbReference>
<evidence type="ECO:0000259" key="11">
    <source>
        <dbReference type="PROSITE" id="PS50259"/>
    </source>
</evidence>
<gene>
    <name evidence="12" type="ORF">SEMRO_362_G126750.1</name>
</gene>
<dbReference type="Gene3D" id="3.90.780.10">
    <property type="entry name" value="5'-Nucleotidase, C-terminal domain"/>
    <property type="match status" value="1"/>
</dbReference>
<dbReference type="GO" id="GO:0016787">
    <property type="term" value="F:hydrolase activity"/>
    <property type="evidence" value="ECO:0007669"/>
    <property type="project" value="InterPro"/>
</dbReference>
<protein>
    <submittedName>
        <fullName evidence="12">Gamma-aminobutyric acid (GABA) B receptor</fullName>
    </submittedName>
</protein>
<evidence type="ECO:0000313" key="12">
    <source>
        <dbReference type="EMBL" id="CAB9508824.1"/>
    </source>
</evidence>
<dbReference type="InterPro" id="IPR036907">
    <property type="entry name" value="5'-Nucleotdase_C_sf"/>
</dbReference>
<evidence type="ECO:0000256" key="9">
    <source>
        <dbReference type="SAM" id="MobiDB-lite"/>
    </source>
</evidence>
<dbReference type="OrthoDB" id="46083at2759"/>
<keyword evidence="6 12" id="KW-0675">Receptor</keyword>
<dbReference type="Pfam" id="PF00003">
    <property type="entry name" value="7tm_3"/>
    <property type="match status" value="1"/>
</dbReference>
<feature type="transmembrane region" description="Helical" evidence="10">
    <location>
        <begin position="977"/>
        <end position="997"/>
    </location>
</feature>
<keyword evidence="8" id="KW-0807">Transducer</keyword>
<feature type="transmembrane region" description="Helical" evidence="10">
    <location>
        <begin position="775"/>
        <end position="798"/>
    </location>
</feature>
<keyword evidence="5 10" id="KW-0472">Membrane</keyword>
<dbReference type="AlphaFoldDB" id="A0A9N8DUK6"/>
<evidence type="ECO:0000256" key="5">
    <source>
        <dbReference type="ARBA" id="ARBA00023136"/>
    </source>
</evidence>
<evidence type="ECO:0000256" key="8">
    <source>
        <dbReference type="ARBA" id="ARBA00023224"/>
    </source>
</evidence>
<evidence type="ECO:0000256" key="2">
    <source>
        <dbReference type="ARBA" id="ARBA00022692"/>
    </source>
</evidence>
<keyword evidence="2 10" id="KW-0812">Transmembrane</keyword>
<dbReference type="PANTHER" id="PTHR10519">
    <property type="entry name" value="GABA-B RECEPTOR"/>
    <property type="match status" value="1"/>
</dbReference>
<evidence type="ECO:0000256" key="1">
    <source>
        <dbReference type="ARBA" id="ARBA00004141"/>
    </source>
</evidence>
<feature type="region of interest" description="Disordered" evidence="9">
    <location>
        <begin position="1073"/>
        <end position="1099"/>
    </location>
</feature>
<dbReference type="InterPro" id="IPR008334">
    <property type="entry name" value="5'-Nucleotdase_C"/>
</dbReference>
<evidence type="ECO:0000256" key="6">
    <source>
        <dbReference type="ARBA" id="ARBA00023170"/>
    </source>
</evidence>
<comment type="caution">
    <text evidence="12">The sequence shown here is derived from an EMBL/GenBank/DDBJ whole genome shotgun (WGS) entry which is preliminary data.</text>
</comment>
<keyword evidence="4" id="KW-0297">G-protein coupled receptor</keyword>
<feature type="transmembrane region" description="Helical" evidence="10">
    <location>
        <begin position="1009"/>
        <end position="1032"/>
    </location>
</feature>
<reference evidence="12" key="1">
    <citation type="submission" date="2020-06" db="EMBL/GenBank/DDBJ databases">
        <authorList>
            <consortium name="Plant Systems Biology data submission"/>
        </authorList>
    </citation>
    <scope>NUCLEOTIDE SEQUENCE</scope>
    <source>
        <strain evidence="12">D6</strain>
    </source>
</reference>
<evidence type="ECO:0000256" key="3">
    <source>
        <dbReference type="ARBA" id="ARBA00022989"/>
    </source>
</evidence>
<sequence length="1114" mass="122866">MVHFEIISPTDVHDDQETIKAEIVPQKPNHSAMDVTSTSTTRVNLVLSSSRLLSGRALTDCRHADDPSCSGGVAAVAAYARSESVRSSNNDGTELTPTLVIPQFDFQSPFIQQHPLQWAANRLVLQHLLGWKLFLARSWFLNTGGREQSRDISPLQTKQWPLLISNVAVPSTNSWYHYTKGVFLDQHTNLAIISIVEEIDVSNFHHPQIQSAKNMLDFIHIQNNHRGCQNNDNHNHNDNPYQNIYQLYIQNYTNTQSRPPASSNNNGKNCWIPVIVADLVSYQNNTLLQALTEYKYPPALFWDYGGVNPLLTQEPKLFGDKTWALGFRTSGNFFQQVQLRTYGHGQVINATLKRTDITQTLPEQLKDDLYRAHIDTLRQYADETIANDPIVGQAAHHFPLVKADGIVRCEAGECEAGNLFTDALRWHTQADFAFANSGAYHGSGWPAGPIRVSQLWETLPFANTLCTGIMSGISMFRMFNFSTSSATFSGADTVAGGDLMQVSGVRLTYNTQLVGSRLVGLDIWNQTQQEYQPVERLQMYKFASDSYNCLFNDPFNQFTGSLLTIPGESPGKVNQDLEQEVVASFLSQLEQPYDGSISGRLVNDTTIKTHIHFVQTEENCDAGTSYWLEDYTTCFECPRIDGVSIVVADEGGVMQLEGVSGDPTVDSSSVAIRNDGEFAVDVIVKSTPQFLHYTGSMAAVGNQRWIAVDAGGTLTLPFGASGESMSEGSALGEVAIGVSDGGGEFPGCVGDDLRFEVNMSVLPQAQLNQLGSIRAVGWTLAAIVLFTSLVYSVWCVYFRRHFVVRSLQPMFLLLICGGVFVMGSALIPLSFDDEIASPEGMSIACSSIPWLLSVGFTVAFSALYSKLRRINILFLHTRGLRRAVVKERDVLVPFAILLSANIAVLVTWQVVDPLQYHRVPLDGEPWSSVGVCDGSRENSRLAFYAAIGGINAVALGLAVVQAYLARNLSLDFSEAGNMGMAIFSWVQFSIVGIPVLFLIEETNTTARYFVQITLLFAVCISLLLWIFIPLTLQWWKKRGNPRSQSTVHVSGVRPTPPNSSMVAKYSLTASNTIPHKSTLPMMPSHVENEEEQQNQAADALSDISCESFADDSRG</sequence>
<dbReference type="CDD" id="cd15047">
    <property type="entry name" value="7tmC_GABA-B-like"/>
    <property type="match status" value="1"/>
</dbReference>
<evidence type="ECO:0000256" key="10">
    <source>
        <dbReference type="SAM" id="Phobius"/>
    </source>
</evidence>
<dbReference type="PROSITE" id="PS50259">
    <property type="entry name" value="G_PROTEIN_RECEP_F3_4"/>
    <property type="match status" value="1"/>
</dbReference>
<evidence type="ECO:0000313" key="13">
    <source>
        <dbReference type="Proteomes" id="UP001153069"/>
    </source>
</evidence>
<proteinExistence type="predicted"/>
<feature type="transmembrane region" description="Helical" evidence="10">
    <location>
        <begin position="810"/>
        <end position="829"/>
    </location>
</feature>
<dbReference type="Proteomes" id="UP001153069">
    <property type="component" value="Unassembled WGS sequence"/>
</dbReference>
<dbReference type="Pfam" id="PF02872">
    <property type="entry name" value="5_nucleotid_C"/>
    <property type="match status" value="1"/>
</dbReference>
<keyword evidence="3 10" id="KW-1133">Transmembrane helix</keyword>
<feature type="transmembrane region" description="Helical" evidence="10">
    <location>
        <begin position="941"/>
        <end position="965"/>
    </location>
</feature>